<dbReference type="InParanoid" id="A0A6J1WZN6"/>
<dbReference type="Proteomes" id="UP001652740">
    <property type="component" value="Unplaced"/>
</dbReference>
<evidence type="ECO:0000313" key="3">
    <source>
        <dbReference type="RefSeq" id="XP_026761965.2"/>
    </source>
</evidence>
<keyword evidence="1" id="KW-1133">Transmembrane helix</keyword>
<dbReference type="KEGG" id="gmw:113520753"/>
<keyword evidence="1" id="KW-0472">Membrane</keyword>
<dbReference type="GeneID" id="113520753"/>
<evidence type="ECO:0000313" key="2">
    <source>
        <dbReference type="Proteomes" id="UP001652740"/>
    </source>
</evidence>
<protein>
    <submittedName>
        <fullName evidence="3">Uncharacterized protein LOC113520753</fullName>
    </submittedName>
</protein>
<dbReference type="RefSeq" id="XP_026761965.2">
    <property type="nucleotide sequence ID" value="XM_026906164.3"/>
</dbReference>
<reference evidence="3" key="1">
    <citation type="submission" date="2025-08" db="UniProtKB">
        <authorList>
            <consortium name="RefSeq"/>
        </authorList>
    </citation>
    <scope>IDENTIFICATION</scope>
    <source>
        <tissue evidence="3">Whole larvae</tissue>
    </source>
</reference>
<proteinExistence type="predicted"/>
<sequence length="169" mass="19664">MPRIRRFCCDDETGEIITHHVNNETGEPVLPQTTHSMSMRVTNARPQNKIEPIKFTKGYVTNTRKFRSLKANIIAGSHTFSYRLFLIPAAALFPNLASMLLMILEIFLHVQCHKKNKSLKNTKLYYRSPFHIITSVFCGVCRENDAASRIEQLQDERRHRYHYIRGMAL</sequence>
<dbReference type="AlphaFoldDB" id="A0A6J1WZN6"/>
<name>A0A6J1WZN6_GALME</name>
<keyword evidence="2" id="KW-1185">Reference proteome</keyword>
<accession>A0A6J1WZN6</accession>
<gene>
    <name evidence="3" type="primary">LOC113520753</name>
</gene>
<dbReference type="FunCoup" id="A0A6J1WZN6">
    <property type="interactions" value="15"/>
</dbReference>
<keyword evidence="1" id="KW-0812">Transmembrane</keyword>
<feature type="transmembrane region" description="Helical" evidence="1">
    <location>
        <begin position="85"/>
        <end position="108"/>
    </location>
</feature>
<evidence type="ECO:0000256" key="1">
    <source>
        <dbReference type="SAM" id="Phobius"/>
    </source>
</evidence>
<organism evidence="2 3">
    <name type="scientific">Galleria mellonella</name>
    <name type="common">Greater wax moth</name>
    <dbReference type="NCBI Taxonomy" id="7137"/>
    <lineage>
        <taxon>Eukaryota</taxon>
        <taxon>Metazoa</taxon>
        <taxon>Ecdysozoa</taxon>
        <taxon>Arthropoda</taxon>
        <taxon>Hexapoda</taxon>
        <taxon>Insecta</taxon>
        <taxon>Pterygota</taxon>
        <taxon>Neoptera</taxon>
        <taxon>Endopterygota</taxon>
        <taxon>Lepidoptera</taxon>
        <taxon>Glossata</taxon>
        <taxon>Ditrysia</taxon>
        <taxon>Pyraloidea</taxon>
        <taxon>Pyralidae</taxon>
        <taxon>Galleriinae</taxon>
        <taxon>Galleria</taxon>
    </lineage>
</organism>